<feature type="repeat" description="RCC1" evidence="2">
    <location>
        <begin position="172"/>
        <end position="223"/>
    </location>
</feature>
<dbReference type="PANTHER" id="PTHR22870">
    <property type="entry name" value="REGULATOR OF CHROMOSOME CONDENSATION"/>
    <property type="match status" value="1"/>
</dbReference>
<dbReference type="InterPro" id="IPR009091">
    <property type="entry name" value="RCC1/BLIP-II"/>
</dbReference>
<reference evidence="4" key="1">
    <citation type="submission" date="2022-04" db="EMBL/GenBank/DDBJ databases">
        <title>Carnegiea gigantea Genome sequencing and assembly v2.</title>
        <authorList>
            <person name="Copetti D."/>
            <person name="Sanderson M.J."/>
            <person name="Burquez A."/>
            <person name="Wojciechowski M.F."/>
        </authorList>
    </citation>
    <scope>NUCLEOTIDE SEQUENCE</scope>
    <source>
        <strain evidence="4">SGP5-SGP5p</strain>
        <tissue evidence="4">Aerial part</tissue>
    </source>
</reference>
<accession>A0A9Q1QP33</accession>
<dbReference type="PROSITE" id="PS50012">
    <property type="entry name" value="RCC1_3"/>
    <property type="match status" value="7"/>
</dbReference>
<dbReference type="EMBL" id="JAKOGI010000041">
    <property type="protein sequence ID" value="KAJ8447180.1"/>
    <property type="molecule type" value="Genomic_DNA"/>
</dbReference>
<keyword evidence="1" id="KW-0677">Repeat</keyword>
<dbReference type="Pfam" id="PF25390">
    <property type="entry name" value="WD40_RLD"/>
    <property type="match status" value="1"/>
</dbReference>
<feature type="repeat" description="RCC1" evidence="2">
    <location>
        <begin position="120"/>
        <end position="171"/>
    </location>
</feature>
<feature type="repeat" description="RCC1" evidence="2">
    <location>
        <begin position="380"/>
        <end position="420"/>
    </location>
</feature>
<keyword evidence="5" id="KW-1185">Reference proteome</keyword>
<dbReference type="SUPFAM" id="SSF50985">
    <property type="entry name" value="RCC1/BLIP-II"/>
    <property type="match status" value="2"/>
</dbReference>
<dbReference type="PANTHER" id="PTHR22870:SF360">
    <property type="entry name" value="ULTRAVIOLET-B RECEPTOR UVR8"/>
    <property type="match status" value="1"/>
</dbReference>
<sequence>MGNQDSEVVVVAAAAEHEQGNKGVAVAKSDLPRVLLISAGASHSVALLSASPSEFALRMAKQEKAGNVVCSWGRGEDGQLGHGDAEDRYSPIQVSALDGLEVNSITCGADHTLAYSEPHLQVYSWGWGDFGRLGHGNSSDLFIPQPIKALDGVKIKQIACGDSHCLAVSVDGTVVSWGRNQNGQLGLGTSEDSLVPQKIQAFEGISVKMVAAGAEHSAAVTEAGELYGWGWGRYGNLGLGDRNDRLVPEKVSSIEGTEMVLVACGWRHTISVTTSGTIYTYGWSKYGQLGHGDFEDHLIPHKLEALSGQIISQISGGWRHTMAVTSDGKLYGWGWNKFGQVGVGDNVDRCSPVQVLFPHDQKVVQICCGWRHTLAITDRNNVFSWGRGTNGQLGLGDSIDRNSPKIIDALSADGSGVQRIETSKADPSAGIKVVVPPSDRYAVVPGESVPVAGAASVRRNGGDASVPENDVKRLRVDAGPA</sequence>
<feature type="repeat" description="RCC1" evidence="2">
    <location>
        <begin position="67"/>
        <end position="118"/>
    </location>
</feature>
<dbReference type="PROSITE" id="PS00626">
    <property type="entry name" value="RCC1_2"/>
    <property type="match status" value="5"/>
</dbReference>
<dbReference type="InterPro" id="IPR051210">
    <property type="entry name" value="Ub_ligase/GEF_domain"/>
</dbReference>
<comment type="caution">
    <text evidence="4">The sequence shown here is derived from an EMBL/GenBank/DDBJ whole genome shotgun (WGS) entry which is preliminary data.</text>
</comment>
<proteinExistence type="predicted"/>
<gene>
    <name evidence="4" type="ORF">Cgig2_022909</name>
</gene>
<dbReference type="PRINTS" id="PR00633">
    <property type="entry name" value="RCCNDNSATION"/>
</dbReference>
<feature type="domain" description="RCC1-like" evidence="3">
    <location>
        <begin position="69"/>
        <end position="410"/>
    </location>
</feature>
<evidence type="ECO:0000256" key="2">
    <source>
        <dbReference type="PROSITE-ProRule" id="PRU00235"/>
    </source>
</evidence>
<protein>
    <recommendedName>
        <fullName evidence="3">RCC1-like domain-containing protein</fullName>
    </recommendedName>
</protein>
<evidence type="ECO:0000256" key="1">
    <source>
        <dbReference type="ARBA" id="ARBA00022737"/>
    </source>
</evidence>
<feature type="repeat" description="RCC1" evidence="2">
    <location>
        <begin position="276"/>
        <end position="327"/>
    </location>
</feature>
<evidence type="ECO:0000259" key="3">
    <source>
        <dbReference type="Pfam" id="PF25390"/>
    </source>
</evidence>
<name>A0A9Q1QP33_9CARY</name>
<feature type="repeat" description="RCC1" evidence="2">
    <location>
        <begin position="224"/>
        <end position="275"/>
    </location>
</feature>
<dbReference type="InterPro" id="IPR000408">
    <property type="entry name" value="Reg_chr_condens"/>
</dbReference>
<feature type="repeat" description="RCC1" evidence="2">
    <location>
        <begin position="328"/>
        <end position="379"/>
    </location>
</feature>
<evidence type="ECO:0000313" key="5">
    <source>
        <dbReference type="Proteomes" id="UP001153076"/>
    </source>
</evidence>
<dbReference type="OrthoDB" id="8068875at2759"/>
<dbReference type="Gene3D" id="2.130.10.30">
    <property type="entry name" value="Regulator of chromosome condensation 1/beta-lactamase-inhibitor protein II"/>
    <property type="match status" value="1"/>
</dbReference>
<organism evidence="4 5">
    <name type="scientific">Carnegiea gigantea</name>
    <dbReference type="NCBI Taxonomy" id="171969"/>
    <lineage>
        <taxon>Eukaryota</taxon>
        <taxon>Viridiplantae</taxon>
        <taxon>Streptophyta</taxon>
        <taxon>Embryophyta</taxon>
        <taxon>Tracheophyta</taxon>
        <taxon>Spermatophyta</taxon>
        <taxon>Magnoliopsida</taxon>
        <taxon>eudicotyledons</taxon>
        <taxon>Gunneridae</taxon>
        <taxon>Pentapetalae</taxon>
        <taxon>Caryophyllales</taxon>
        <taxon>Cactineae</taxon>
        <taxon>Cactaceae</taxon>
        <taxon>Cactoideae</taxon>
        <taxon>Echinocereeae</taxon>
        <taxon>Carnegiea</taxon>
    </lineage>
</organism>
<evidence type="ECO:0000313" key="4">
    <source>
        <dbReference type="EMBL" id="KAJ8447180.1"/>
    </source>
</evidence>
<dbReference type="AlphaFoldDB" id="A0A9Q1QP33"/>
<dbReference type="Proteomes" id="UP001153076">
    <property type="component" value="Unassembled WGS sequence"/>
</dbReference>
<dbReference type="InterPro" id="IPR058923">
    <property type="entry name" value="RCC1-like_dom"/>
</dbReference>